<protein>
    <submittedName>
        <fullName evidence="1">Uncharacterized protein</fullName>
    </submittedName>
</protein>
<dbReference type="EMBL" id="FN668652">
    <property type="protein sequence ID" value="CBK22881.2"/>
    <property type="molecule type" value="Genomic_DNA"/>
</dbReference>
<sequence length="397" mass="44098">MNEDQIQVTLIRSCGNSSDSEGFTIYEGATRDHAIYSQTTCAAGVVNLYITRGLYTIVMTNSNEQVWAENSMVRIFYGSLLGSYRKVVVGAEESAVFALPEVIEAGAAWKYSSETMVGTSWTTENVDWSLISEYPAISSITRYFRQSYTLFGAGFRSVIIQVKTNGGFVFYVNGVEASRFNLPAGEITATTQATELKESNVYRILRLSLDAYSAVNGVYEFAVEMHAAEGQIGEAEHFECSVEFTIYEQSLVANGIAQSNKAGMAAHSVENLFDASISTKYRVTVTSSDFPVEVTYTFPEGDEYTMNKYVLTNGDSISAACNTWKIFGRKNKDNDEWVMLDSQDNVEWSEANESLSFTVNNVNAFNAYMFQCSSVVNIDGEYNGNQLDMAEWILRIV</sequence>
<dbReference type="InParanoid" id="D8M492"/>
<dbReference type="Gene3D" id="2.60.120.260">
    <property type="entry name" value="Galactose-binding domain-like"/>
    <property type="match status" value="1"/>
</dbReference>
<dbReference type="GeneID" id="24919995"/>
<dbReference type="Proteomes" id="UP000008312">
    <property type="component" value="Unassembled WGS sequence"/>
</dbReference>
<proteinExistence type="predicted"/>
<accession>D8M492</accession>
<gene>
    <name evidence="1" type="ORF">GSBLH_T00002860001</name>
</gene>
<keyword evidence="2" id="KW-1185">Reference proteome</keyword>
<evidence type="ECO:0000313" key="2">
    <source>
        <dbReference type="Proteomes" id="UP000008312"/>
    </source>
</evidence>
<name>D8M492_BLAHO</name>
<organism evidence="1">
    <name type="scientific">Blastocystis hominis</name>
    <dbReference type="NCBI Taxonomy" id="12968"/>
    <lineage>
        <taxon>Eukaryota</taxon>
        <taxon>Sar</taxon>
        <taxon>Stramenopiles</taxon>
        <taxon>Bigyra</taxon>
        <taxon>Opalozoa</taxon>
        <taxon>Opalinata</taxon>
        <taxon>Blastocystidae</taxon>
        <taxon>Blastocystis</taxon>
    </lineage>
</organism>
<reference evidence="1" key="1">
    <citation type="submission" date="2010-02" db="EMBL/GenBank/DDBJ databases">
        <title>Sequencing and annotation of the Blastocystis hominis genome.</title>
        <authorList>
            <person name="Wincker P."/>
        </authorList>
    </citation>
    <scope>NUCLEOTIDE SEQUENCE</scope>
    <source>
        <strain evidence="1">Singapore isolate B</strain>
    </source>
</reference>
<dbReference type="AlphaFoldDB" id="D8M492"/>
<evidence type="ECO:0000313" key="1">
    <source>
        <dbReference type="EMBL" id="CBK22881.2"/>
    </source>
</evidence>
<dbReference type="RefSeq" id="XP_012896929.1">
    <property type="nucleotide sequence ID" value="XM_013041475.1"/>
</dbReference>